<name>M4NJY7_9CAUD</name>
<accession>M4NJY7</accession>
<organism evidence="5 6">
    <name type="scientific">Synechococcus phage S-RIP1</name>
    <dbReference type="NCBI Taxonomy" id="754041"/>
    <lineage>
        <taxon>Viruses</taxon>
        <taxon>Duplodnaviria</taxon>
        <taxon>Heunggongvirae</taxon>
        <taxon>Uroviricota</taxon>
        <taxon>Caudoviricetes</taxon>
        <taxon>Autographivirales</taxon>
        <taxon>Kajamvirus</taxon>
        <taxon>Kajamvirus SRIP1</taxon>
    </lineage>
</organism>
<dbReference type="EMBL" id="HQ317388">
    <property type="protein sequence ID" value="AGG91252.1"/>
    <property type="molecule type" value="Genomic_DNA"/>
</dbReference>
<dbReference type="Proteomes" id="UP000202401">
    <property type="component" value="Segment"/>
</dbReference>
<dbReference type="KEGG" id="vg:15013080"/>
<protein>
    <recommendedName>
        <fullName evidence="4">Peptidase S74 domain-containing protein</fullName>
    </recommendedName>
</protein>
<feature type="coiled-coil region" evidence="3">
    <location>
        <begin position="435"/>
        <end position="462"/>
    </location>
</feature>
<dbReference type="InterPro" id="IPR030392">
    <property type="entry name" value="S74_ICA"/>
</dbReference>
<evidence type="ECO:0000313" key="6">
    <source>
        <dbReference type="Proteomes" id="UP000202401"/>
    </source>
</evidence>
<keyword evidence="2" id="KW-0946">Virion</keyword>
<sequence length="462" mass="47828">MGVKLNPFTGKLDVVDSPSGDFSTVELNQGTQTSPSISFDGDPNTGIYSPGADQVAISTGGTGRIFVDADGQVGINSAPQFAFGLRVSPANGQTNALVSLVAGTNSATSRIDFGDSDSNDVGRIVYNHANNFFELRTNGSSGVFIDASGNIAFGTGGSVDDNTYIGHPTADAIAITTANNERARIDSSGRLLVGTSSSSTQGKVVIVGNSNSSTGEGELHLARGATPTSQQNLGNIHFGGVGLEKAAQIICKRDGGTWTSGSSHPSRLEFLTTADGASSPTERMRITSDGNVLIGKTSSDFTANGCEFSSTGGVFTRTAEALTINRQGSNGIAVVLRRSNVTVGSISVTTSATAYNTSSDYRLKENVVQLTGAADRLKQLKPSQFNFIADPDTTVDGFLAHEAQAVVPECVTGTKDAVDDDGNPVYQGIDQSKLVPLLTAALQEALAKIETLEQRLNDAGIA</sequence>
<comment type="subcellular location">
    <subcellularLocation>
        <location evidence="1">Virion</location>
    </subcellularLocation>
</comment>
<evidence type="ECO:0000256" key="3">
    <source>
        <dbReference type="SAM" id="Coils"/>
    </source>
</evidence>
<reference evidence="5 6" key="1">
    <citation type="submission" date="2010-09" db="EMBL/GenBank/DDBJ databases">
        <title>The Genome Sequence of Synechococcus phage S-RIP1 isolate R2_2007.</title>
        <authorList>
            <consortium name="The Broad Institute Genome Sequencing Platform"/>
            <person name="Henn M.R."/>
            <person name="Marston M."/>
            <person name="Levin J."/>
            <person name="Malboeuf C."/>
            <person name="Casali M."/>
            <person name="Russ C."/>
            <person name="Lennon N."/>
            <person name="Chapman S.B."/>
            <person name="Erlich R."/>
            <person name="Young S.K."/>
            <person name="Yandava C."/>
            <person name="Zeng Q."/>
            <person name="Fitzgerald M.F."/>
            <person name="Alvarado L."/>
            <person name="Anderson S."/>
            <person name="Berlin A."/>
            <person name="Chen Z."/>
            <person name="Freedman E."/>
            <person name="Gellesch M."/>
            <person name="Goldberg J."/>
            <person name="Green L."/>
            <person name="Griggs A."/>
            <person name="Gujja S."/>
            <person name="Heilman E.R."/>
            <person name="Heiman D."/>
            <person name="Hollinger A."/>
            <person name="Howarth C."/>
            <person name="Larson L."/>
            <person name="Mehta T."/>
            <person name="Neiman D."/>
            <person name="Pearson M."/>
            <person name="Roberts A."/>
            <person name="Ryan E."/>
            <person name="Saif S."/>
            <person name="Shea T."/>
            <person name="Shenoy N."/>
            <person name="Sisk P."/>
            <person name="Stolte C."/>
            <person name="Sykes S."/>
            <person name="White J."/>
            <person name="Haas B."/>
            <person name="Nusbaum C."/>
            <person name="Birren B."/>
        </authorList>
    </citation>
    <scope>NUCLEOTIDE SEQUENCE [LARGE SCALE GENOMIC DNA]</scope>
</reference>
<dbReference type="GeneID" id="15013080"/>
<dbReference type="Pfam" id="PF13884">
    <property type="entry name" value="Peptidase_S74"/>
    <property type="match status" value="1"/>
</dbReference>
<proteinExistence type="predicted"/>
<keyword evidence="3" id="KW-0175">Coiled coil</keyword>
<dbReference type="PROSITE" id="PS51688">
    <property type="entry name" value="ICA"/>
    <property type="match status" value="1"/>
</dbReference>
<gene>
    <name evidence="5" type="ORF">SWVG_00011</name>
</gene>
<dbReference type="GO" id="GO:0098015">
    <property type="term" value="C:virus tail"/>
    <property type="evidence" value="ECO:0007669"/>
    <property type="project" value="UniProtKB-KW"/>
</dbReference>
<keyword evidence="6" id="KW-1185">Reference proteome</keyword>
<evidence type="ECO:0000256" key="1">
    <source>
        <dbReference type="ARBA" id="ARBA00004328"/>
    </source>
</evidence>
<evidence type="ECO:0000313" key="5">
    <source>
        <dbReference type="EMBL" id="AGG91252.1"/>
    </source>
</evidence>
<dbReference type="RefSeq" id="YP_007676445.1">
    <property type="nucleotide sequence ID" value="NC_020867.1"/>
</dbReference>
<feature type="domain" description="Peptidase S74" evidence="4">
    <location>
        <begin position="359"/>
        <end position="456"/>
    </location>
</feature>
<keyword evidence="2" id="KW-1227">Viral tail protein</keyword>
<evidence type="ECO:0000259" key="4">
    <source>
        <dbReference type="PROSITE" id="PS51688"/>
    </source>
</evidence>
<evidence type="ECO:0000256" key="2">
    <source>
        <dbReference type="ARBA" id="ARBA00022732"/>
    </source>
</evidence>
<dbReference type="OrthoDB" id="22500at10239"/>